<dbReference type="InterPro" id="IPR023393">
    <property type="entry name" value="START-like_dom_sf"/>
</dbReference>
<protein>
    <recommendedName>
        <fullName evidence="3">Polyketide cyclase / dehydrase and lipid transport</fullName>
    </recommendedName>
</protein>
<name>A0A654M0U7_9ARCH</name>
<dbReference type="Gene3D" id="3.30.530.20">
    <property type="match status" value="1"/>
</dbReference>
<reference evidence="2" key="1">
    <citation type="submission" date="2015-10" db="EMBL/GenBank/DDBJ databases">
        <title>Niche specialization of a soil ammonia-oxidizing archaeon, Candidatus Nitrosocosmicus oleophilus.</title>
        <authorList>
            <person name="Jung M.-Y."/>
            <person name="Rhee S.-K."/>
        </authorList>
    </citation>
    <scope>NUCLEOTIDE SEQUENCE [LARGE SCALE GENOMIC DNA]</scope>
    <source>
        <strain evidence="2">MY3</strain>
    </source>
</reference>
<evidence type="ECO:0000313" key="1">
    <source>
        <dbReference type="EMBL" id="ALI37454.1"/>
    </source>
</evidence>
<dbReference type="GeneID" id="60423119"/>
<sequence>MTLISTTRIINSSEELIWSLISNIDDDPDFWHGIKAVKNIKREGNTTERETTIAFRHSKCLELVTLTPRRQIAIVIREGPIVGTKTINLAKIDAKKCEIKVDWDIHMNGLMSLFTFTIKKHILKGTDEALERIANKVER</sequence>
<evidence type="ECO:0000313" key="2">
    <source>
        <dbReference type="Proteomes" id="UP000058925"/>
    </source>
</evidence>
<dbReference type="KEGG" id="taa:NMY3_03269"/>
<keyword evidence="2" id="KW-1185">Reference proteome</keyword>
<evidence type="ECO:0008006" key="3">
    <source>
        <dbReference type="Google" id="ProtNLM"/>
    </source>
</evidence>
<accession>A0A654M0U7</accession>
<dbReference type="EMBL" id="CP012850">
    <property type="protein sequence ID" value="ALI37454.1"/>
    <property type="molecule type" value="Genomic_DNA"/>
</dbReference>
<dbReference type="RefSeq" id="WP_196816519.1">
    <property type="nucleotide sequence ID" value="NZ_CP012850.1"/>
</dbReference>
<proteinExistence type="predicted"/>
<dbReference type="AlphaFoldDB" id="A0A654M0U7"/>
<dbReference type="Proteomes" id="UP000058925">
    <property type="component" value="Chromosome"/>
</dbReference>
<gene>
    <name evidence="1" type="ORF">NMY3_03269</name>
</gene>
<dbReference type="SUPFAM" id="SSF55961">
    <property type="entry name" value="Bet v1-like"/>
    <property type="match status" value="1"/>
</dbReference>
<dbReference type="OrthoDB" id="7914at2157"/>
<organism evidence="1 2">
    <name type="scientific">Candidatus Nitrosocosmicus oleophilus</name>
    <dbReference type="NCBI Taxonomy" id="1353260"/>
    <lineage>
        <taxon>Archaea</taxon>
        <taxon>Nitrososphaerota</taxon>
        <taxon>Nitrososphaeria</taxon>
        <taxon>Nitrososphaerales</taxon>
        <taxon>Nitrososphaeraceae</taxon>
        <taxon>Candidatus Nitrosocosmicus</taxon>
    </lineage>
</organism>